<proteinExistence type="predicted"/>
<dbReference type="Proteomes" id="UP001218362">
    <property type="component" value="Chromosome"/>
</dbReference>
<evidence type="ECO:0000313" key="2">
    <source>
        <dbReference type="EMBL" id="WEK46365.1"/>
    </source>
</evidence>
<feature type="transmembrane region" description="Helical" evidence="1">
    <location>
        <begin position="133"/>
        <end position="152"/>
    </location>
</feature>
<dbReference type="InterPro" id="IPR036259">
    <property type="entry name" value="MFS_trans_sf"/>
</dbReference>
<protein>
    <recommendedName>
        <fullName evidence="4">MFS transporter</fullName>
    </recommendedName>
</protein>
<evidence type="ECO:0008006" key="4">
    <source>
        <dbReference type="Google" id="ProtNLM"/>
    </source>
</evidence>
<feature type="transmembrane region" description="Helical" evidence="1">
    <location>
        <begin position="72"/>
        <end position="90"/>
    </location>
</feature>
<gene>
    <name evidence="2" type="ORF">P0Y56_15325</name>
</gene>
<feature type="transmembrane region" description="Helical" evidence="1">
    <location>
        <begin position="237"/>
        <end position="255"/>
    </location>
</feature>
<feature type="transmembrane region" description="Helical" evidence="1">
    <location>
        <begin position="44"/>
        <end position="65"/>
    </location>
</feature>
<accession>A0AAJ5X2C5</accession>
<feature type="transmembrane region" description="Helical" evidence="1">
    <location>
        <begin position="197"/>
        <end position="214"/>
    </location>
</feature>
<sequence length="387" mass="39477">MTAKLAPRNFLVSLITAYVVGFLPLVITPWVFEDAVTRCGAGMAGSAGGTIVGATALAAVIGALIPSGRHRLLGFAGVALVAGGSLVAAFDRSCGAGGLVGEVLVGLGCGTGYAVGLAIAGQTEDPTRSFGRLWIAFVLWQAVLLFVGPYLIPATPLGLWLIPLLLVPFYLAGCIFLVPAEKIERRPAELSDTPRSAFAPATLLLIGGSVFLYMRDGTSWALTAHFAEKAGLSPERYGLLAGIASLLALLGPLALERLTTGRARRWGAMFGVLAGFALSVSFVTLHSPLSFTLTILPYSGIGLAAVTLLMGWISETDTSGRAVGLAGGLSIALHAVGTASAGYAEATGGPTAPLLLVLTYGTLDVICVAAAVLFVRAGPRAAVGQSA</sequence>
<name>A0AAJ5X2C5_9SPHN</name>
<keyword evidence="1" id="KW-0472">Membrane</keyword>
<dbReference type="AlphaFoldDB" id="A0AAJ5X2C5"/>
<dbReference type="Gene3D" id="1.20.1720.10">
    <property type="entry name" value="Multidrug resistance protein D"/>
    <property type="match status" value="1"/>
</dbReference>
<feature type="transmembrane region" description="Helical" evidence="1">
    <location>
        <begin position="291"/>
        <end position="310"/>
    </location>
</feature>
<feature type="transmembrane region" description="Helical" evidence="1">
    <location>
        <begin position="322"/>
        <end position="343"/>
    </location>
</feature>
<feature type="transmembrane region" description="Helical" evidence="1">
    <location>
        <begin position="355"/>
        <end position="375"/>
    </location>
</feature>
<feature type="transmembrane region" description="Helical" evidence="1">
    <location>
        <begin position="267"/>
        <end position="285"/>
    </location>
</feature>
<keyword evidence="1" id="KW-0812">Transmembrane</keyword>
<evidence type="ECO:0000256" key="1">
    <source>
        <dbReference type="SAM" id="Phobius"/>
    </source>
</evidence>
<reference evidence="2" key="1">
    <citation type="submission" date="2023-03" db="EMBL/GenBank/DDBJ databases">
        <title>Andean soil-derived lignocellulolytic bacterial consortium as a source of novel taxa and putative plastic-active enzymes.</title>
        <authorList>
            <person name="Diaz-Garcia L."/>
            <person name="Chuvochina M."/>
            <person name="Feuerriegel G."/>
            <person name="Bunk B."/>
            <person name="Sproer C."/>
            <person name="Streit W.R."/>
            <person name="Rodriguez L.M."/>
            <person name="Overmann J."/>
            <person name="Jimenez D.J."/>
        </authorList>
    </citation>
    <scope>NUCLEOTIDE SEQUENCE</scope>
    <source>
        <strain evidence="2">MAG 26</strain>
    </source>
</reference>
<feature type="transmembrane region" description="Helical" evidence="1">
    <location>
        <begin position="158"/>
        <end position="177"/>
    </location>
</feature>
<organism evidence="2 3">
    <name type="scientific">Candidatus Andeanibacterium colombiense</name>
    <dbReference type="NCBI Taxonomy" id="3121345"/>
    <lineage>
        <taxon>Bacteria</taxon>
        <taxon>Pseudomonadati</taxon>
        <taxon>Pseudomonadota</taxon>
        <taxon>Alphaproteobacteria</taxon>
        <taxon>Sphingomonadales</taxon>
        <taxon>Sphingomonadaceae</taxon>
        <taxon>Candidatus Andeanibacterium</taxon>
    </lineage>
</organism>
<dbReference type="EMBL" id="CP119316">
    <property type="protein sequence ID" value="WEK46365.1"/>
    <property type="molecule type" value="Genomic_DNA"/>
</dbReference>
<evidence type="ECO:0000313" key="3">
    <source>
        <dbReference type="Proteomes" id="UP001218362"/>
    </source>
</evidence>
<dbReference type="SUPFAM" id="SSF103473">
    <property type="entry name" value="MFS general substrate transporter"/>
    <property type="match status" value="1"/>
</dbReference>
<feature type="transmembrane region" description="Helical" evidence="1">
    <location>
        <begin position="96"/>
        <end position="121"/>
    </location>
</feature>
<keyword evidence="1" id="KW-1133">Transmembrane helix</keyword>
<feature type="transmembrane region" description="Helical" evidence="1">
    <location>
        <begin position="12"/>
        <end position="32"/>
    </location>
</feature>
<dbReference type="KEGG" id="acob:P0Y56_15325"/>